<proteinExistence type="predicted"/>
<dbReference type="Proteomes" id="UP000028045">
    <property type="component" value="Unassembled WGS sequence"/>
</dbReference>
<accession>A0A084ANB9</accession>
<evidence type="ECO:0000256" key="3">
    <source>
        <dbReference type="SAM" id="MobiDB-lite"/>
    </source>
</evidence>
<keyword evidence="6" id="KW-1185">Reference proteome</keyword>
<dbReference type="GO" id="GO:0005634">
    <property type="term" value="C:nucleus"/>
    <property type="evidence" value="ECO:0007669"/>
    <property type="project" value="UniProtKB-SubCell"/>
</dbReference>
<protein>
    <recommendedName>
        <fullName evidence="4">FAM192A/Fyv6 N-terminal domain-containing protein</fullName>
    </recommendedName>
</protein>
<dbReference type="InterPro" id="IPR039845">
    <property type="entry name" value="FAM192A"/>
</dbReference>
<feature type="region of interest" description="Disordered" evidence="3">
    <location>
        <begin position="1"/>
        <end position="40"/>
    </location>
</feature>
<dbReference type="AlphaFoldDB" id="A0A084ANB9"/>
<keyword evidence="2" id="KW-0539">Nucleus</keyword>
<feature type="domain" description="FAM192A/Fyv6 N-terminal" evidence="4">
    <location>
        <begin position="29"/>
        <end position="130"/>
    </location>
</feature>
<feature type="compositionally biased region" description="Basic and acidic residues" evidence="3">
    <location>
        <begin position="109"/>
        <end position="133"/>
    </location>
</feature>
<feature type="region of interest" description="Disordered" evidence="3">
    <location>
        <begin position="109"/>
        <end position="225"/>
    </location>
</feature>
<organism evidence="5 6">
    <name type="scientific">Stachybotrys chartarum (strain CBS 109288 / IBT 7711)</name>
    <name type="common">Toxic black mold</name>
    <name type="synonym">Stilbospora chartarum</name>
    <dbReference type="NCBI Taxonomy" id="1280523"/>
    <lineage>
        <taxon>Eukaryota</taxon>
        <taxon>Fungi</taxon>
        <taxon>Dikarya</taxon>
        <taxon>Ascomycota</taxon>
        <taxon>Pezizomycotina</taxon>
        <taxon>Sordariomycetes</taxon>
        <taxon>Hypocreomycetidae</taxon>
        <taxon>Hypocreales</taxon>
        <taxon>Stachybotryaceae</taxon>
        <taxon>Stachybotrys</taxon>
    </lineage>
</organism>
<feature type="compositionally biased region" description="Basic and acidic residues" evidence="3">
    <location>
        <begin position="18"/>
        <end position="27"/>
    </location>
</feature>
<name>A0A084ANB9_STACB</name>
<comment type="subcellular location">
    <subcellularLocation>
        <location evidence="1">Nucleus</location>
    </subcellularLocation>
</comment>
<dbReference type="PANTHER" id="PTHR13495">
    <property type="entry name" value="NEFA-INTERACTING NUCLEAR PROTEIN NIP30"/>
    <property type="match status" value="1"/>
</dbReference>
<evidence type="ECO:0000313" key="6">
    <source>
        <dbReference type="Proteomes" id="UP000028045"/>
    </source>
</evidence>
<dbReference type="HOGENOM" id="CLU_067596_1_0_1"/>
<evidence type="ECO:0000256" key="2">
    <source>
        <dbReference type="ARBA" id="ARBA00023242"/>
    </source>
</evidence>
<evidence type="ECO:0000256" key="1">
    <source>
        <dbReference type="ARBA" id="ARBA00004123"/>
    </source>
</evidence>
<sequence>MAGRFVSGGTISSTGEVSDPKAAERPQHQANESTKNKEWEAVQKELELERKRREEQRAKAATGEEKSLYDILQENKAAKQAAFEEQTKVRNQFRALDDDEIDFLDEVRERRRKEEDEVRRQTEEGLKAFRERQQQSSGGGATATAAAREDEDTEAWAAGRKRKRNKERDSKGVKRKTSESEESKVKELSSAAVDQVPPSKAEASQEKTKKGLRLVDYGSDDSDDD</sequence>
<dbReference type="Pfam" id="PF10187">
    <property type="entry name" value="FAM192A_Fyv6_N"/>
    <property type="match status" value="1"/>
</dbReference>
<feature type="compositionally biased region" description="Basic and acidic residues" evidence="3">
    <location>
        <begin position="166"/>
        <end position="187"/>
    </location>
</feature>
<dbReference type="InterPro" id="IPR019331">
    <property type="entry name" value="FAM192A/Fyv6_N"/>
</dbReference>
<dbReference type="PANTHER" id="PTHR13495:SF0">
    <property type="entry name" value="PSME3-INTERACTING PROTEIN"/>
    <property type="match status" value="1"/>
</dbReference>
<gene>
    <name evidence="5" type="ORF">S7711_07970</name>
</gene>
<reference evidence="5 6" key="1">
    <citation type="journal article" date="2014" name="BMC Genomics">
        <title>Comparative genome sequencing reveals chemotype-specific gene clusters in the toxigenic black mold Stachybotrys.</title>
        <authorList>
            <person name="Semeiks J."/>
            <person name="Borek D."/>
            <person name="Otwinowski Z."/>
            <person name="Grishin N.V."/>
        </authorList>
    </citation>
    <scope>NUCLEOTIDE SEQUENCE [LARGE SCALE GENOMIC DNA]</scope>
    <source>
        <strain evidence="6">CBS 109288 / IBT 7711</strain>
    </source>
</reference>
<dbReference type="OrthoDB" id="75807at2759"/>
<evidence type="ECO:0000313" key="5">
    <source>
        <dbReference type="EMBL" id="KEY66798.1"/>
    </source>
</evidence>
<evidence type="ECO:0000259" key="4">
    <source>
        <dbReference type="Pfam" id="PF10187"/>
    </source>
</evidence>
<dbReference type="EMBL" id="KL648645">
    <property type="protein sequence ID" value="KEY66798.1"/>
    <property type="molecule type" value="Genomic_DNA"/>
</dbReference>